<dbReference type="Proteomes" id="UP000309550">
    <property type="component" value="Unassembled WGS sequence"/>
</dbReference>
<keyword evidence="1" id="KW-0812">Transmembrane</keyword>
<protein>
    <submittedName>
        <fullName evidence="3">Hydantoin utilization protein A</fullName>
    </submittedName>
</protein>
<name>A0A5S3PG05_9RHOB</name>
<feature type="transmembrane region" description="Helical" evidence="1">
    <location>
        <begin position="42"/>
        <end position="61"/>
    </location>
</feature>
<evidence type="ECO:0000313" key="4">
    <source>
        <dbReference type="Proteomes" id="UP000309550"/>
    </source>
</evidence>
<keyword evidence="1" id="KW-1133">Transmembrane helix</keyword>
<comment type="caution">
    <text evidence="3">The sequence shown here is derived from an EMBL/GenBank/DDBJ whole genome shotgun (WGS) entry which is preliminary data.</text>
</comment>
<dbReference type="OrthoDB" id="9808192at2"/>
<evidence type="ECO:0000256" key="2">
    <source>
        <dbReference type="SAM" id="SignalP"/>
    </source>
</evidence>
<feature type="transmembrane region" description="Helical" evidence="1">
    <location>
        <begin position="116"/>
        <end position="136"/>
    </location>
</feature>
<evidence type="ECO:0000256" key="1">
    <source>
        <dbReference type="SAM" id="Phobius"/>
    </source>
</evidence>
<reference evidence="3 4" key="1">
    <citation type="submission" date="2019-05" db="EMBL/GenBank/DDBJ databases">
        <title>Sulfitobacter sabulilitoris sp. nov., isolated from a marine sand.</title>
        <authorList>
            <person name="Yoon J.-H."/>
        </authorList>
    </citation>
    <scope>NUCLEOTIDE SEQUENCE [LARGE SCALE GENOMIC DNA]</scope>
    <source>
        <strain evidence="3 4">HSMS-29</strain>
    </source>
</reference>
<organism evidence="3 4">
    <name type="scientific">Sulfitobacter sabulilitoris</name>
    <dbReference type="NCBI Taxonomy" id="2562655"/>
    <lineage>
        <taxon>Bacteria</taxon>
        <taxon>Pseudomonadati</taxon>
        <taxon>Pseudomonadota</taxon>
        <taxon>Alphaproteobacteria</taxon>
        <taxon>Rhodobacterales</taxon>
        <taxon>Roseobacteraceae</taxon>
        <taxon>Sulfitobacter</taxon>
    </lineage>
</organism>
<proteinExistence type="predicted"/>
<accession>A0A5S3PG05</accession>
<gene>
    <name evidence="3" type="ORF">FDT80_12000</name>
</gene>
<evidence type="ECO:0000313" key="3">
    <source>
        <dbReference type="EMBL" id="TMM52959.1"/>
    </source>
</evidence>
<feature type="transmembrane region" description="Helical" evidence="1">
    <location>
        <begin position="148"/>
        <end position="169"/>
    </location>
</feature>
<feature type="transmembrane region" description="Helical" evidence="1">
    <location>
        <begin position="93"/>
        <end position="109"/>
    </location>
</feature>
<feature type="transmembrane region" description="Helical" evidence="1">
    <location>
        <begin position="68"/>
        <end position="87"/>
    </location>
</feature>
<sequence>MFRLALLALVLSASPALAHHPLDGLPMQTFGQGLLSGVGHPILGLDHLFFVAVAGIAAHVARAPLIGVLGYVLSMLAGCMIVASGAAFPLQEAVIALSLLVVGGLLALGRVPTPRVLIALLAGFGLFHGAAFSDGIAGQEGGASLPVLLGYLAGLAVTQAAIACIAGALTARATRMAAQLTGAMAGGVGLYLMLDMAEGVLVRALIGA</sequence>
<dbReference type="EMBL" id="VANS01000002">
    <property type="protein sequence ID" value="TMM52959.1"/>
    <property type="molecule type" value="Genomic_DNA"/>
</dbReference>
<dbReference type="Pfam" id="PF04955">
    <property type="entry name" value="HupE_UreJ"/>
    <property type="match status" value="1"/>
</dbReference>
<keyword evidence="4" id="KW-1185">Reference proteome</keyword>
<dbReference type="InterPro" id="IPR007038">
    <property type="entry name" value="HupE_UreJ"/>
</dbReference>
<feature type="signal peptide" evidence="2">
    <location>
        <begin position="1"/>
        <end position="18"/>
    </location>
</feature>
<dbReference type="AlphaFoldDB" id="A0A5S3PG05"/>
<dbReference type="RefSeq" id="WP_138662501.1">
    <property type="nucleotide sequence ID" value="NZ_VANS01000002.1"/>
</dbReference>
<keyword evidence="2" id="KW-0732">Signal</keyword>
<feature type="chain" id="PRO_5024298140" evidence="2">
    <location>
        <begin position="19"/>
        <end position="208"/>
    </location>
</feature>
<keyword evidence="1" id="KW-0472">Membrane</keyword>